<keyword evidence="2" id="KW-1185">Reference proteome</keyword>
<dbReference type="Proteomes" id="UP000193411">
    <property type="component" value="Unassembled WGS sequence"/>
</dbReference>
<proteinExistence type="predicted"/>
<dbReference type="EMBL" id="MCFL01000034">
    <property type="protein sequence ID" value="ORZ33614.1"/>
    <property type="molecule type" value="Genomic_DNA"/>
</dbReference>
<name>A0A1Y2HHZ8_9FUNG</name>
<evidence type="ECO:0000313" key="2">
    <source>
        <dbReference type="Proteomes" id="UP000193411"/>
    </source>
</evidence>
<gene>
    <name evidence="1" type="ORF">BCR44DRAFT_55983</name>
</gene>
<reference evidence="1 2" key="1">
    <citation type="submission" date="2016-07" db="EMBL/GenBank/DDBJ databases">
        <title>Pervasive Adenine N6-methylation of Active Genes in Fungi.</title>
        <authorList>
            <consortium name="DOE Joint Genome Institute"/>
            <person name="Mondo S.J."/>
            <person name="Dannebaum R.O."/>
            <person name="Kuo R.C."/>
            <person name="Labutti K."/>
            <person name="Haridas S."/>
            <person name="Kuo A."/>
            <person name="Salamov A."/>
            <person name="Ahrendt S.R."/>
            <person name="Lipzen A."/>
            <person name="Sullivan W."/>
            <person name="Andreopoulos W.B."/>
            <person name="Clum A."/>
            <person name="Lindquist E."/>
            <person name="Daum C."/>
            <person name="Ramamoorthy G.K."/>
            <person name="Gryganskyi A."/>
            <person name="Culley D."/>
            <person name="Magnuson J.K."/>
            <person name="James T.Y."/>
            <person name="O'Malley M.A."/>
            <person name="Stajich J.E."/>
            <person name="Spatafora J.W."/>
            <person name="Visel A."/>
            <person name="Grigoriev I.V."/>
        </authorList>
    </citation>
    <scope>NUCLEOTIDE SEQUENCE [LARGE SCALE GENOMIC DNA]</scope>
    <source>
        <strain evidence="1 2">PL171</strain>
    </source>
</reference>
<protein>
    <submittedName>
        <fullName evidence="1">Uncharacterized protein</fullName>
    </submittedName>
</protein>
<sequence>LTSLVTPAKKFGDVILLPSALTSAPVPTAKTNYGYEYDPLTGAVVGENSDNDDDYTPICPATLRPFVSDPRDHAFWADRAADKYKCAVTEQLSAYNLFVEYVDVKDAYPTTLADLAEYYASRERGRMERPRDTLPSDILSTLSRVVRAYVKAFALRASMPTAKEFKAIVIRSRDKDERKKMEDEWVESVGGVDTVSRMWV</sequence>
<evidence type="ECO:0000313" key="1">
    <source>
        <dbReference type="EMBL" id="ORZ33614.1"/>
    </source>
</evidence>
<accession>A0A1Y2HHZ8</accession>
<comment type="caution">
    <text evidence="1">The sequence shown here is derived from an EMBL/GenBank/DDBJ whole genome shotgun (WGS) entry which is preliminary data.</text>
</comment>
<organism evidence="1 2">
    <name type="scientific">Catenaria anguillulae PL171</name>
    <dbReference type="NCBI Taxonomy" id="765915"/>
    <lineage>
        <taxon>Eukaryota</taxon>
        <taxon>Fungi</taxon>
        <taxon>Fungi incertae sedis</taxon>
        <taxon>Blastocladiomycota</taxon>
        <taxon>Blastocladiomycetes</taxon>
        <taxon>Blastocladiales</taxon>
        <taxon>Catenariaceae</taxon>
        <taxon>Catenaria</taxon>
    </lineage>
</organism>
<feature type="non-terminal residue" evidence="1">
    <location>
        <position position="1"/>
    </location>
</feature>
<dbReference type="AlphaFoldDB" id="A0A1Y2HHZ8"/>